<feature type="coiled-coil region" evidence="12">
    <location>
        <begin position="30"/>
        <end position="57"/>
    </location>
</feature>
<dbReference type="GO" id="GO:0005737">
    <property type="term" value="C:cytoplasm"/>
    <property type="evidence" value="ECO:0007669"/>
    <property type="project" value="UniProtKB-SubCell"/>
</dbReference>
<dbReference type="FunFam" id="3.40.50.300:FF:000204">
    <property type="entry name" value="Translation elongation factor Tu"/>
    <property type="match status" value="1"/>
</dbReference>
<dbReference type="Pfam" id="PF22594">
    <property type="entry name" value="GTP-eEF1A_C"/>
    <property type="match status" value="1"/>
</dbReference>
<dbReference type="Gene3D" id="2.40.30.10">
    <property type="entry name" value="Translation factors"/>
    <property type="match status" value="2"/>
</dbReference>
<comment type="subcellular location">
    <subcellularLocation>
        <location evidence="1">Cytoplasm</location>
    </subcellularLocation>
</comment>
<evidence type="ECO:0000256" key="11">
    <source>
        <dbReference type="ARBA" id="ARBA00074866"/>
    </source>
</evidence>
<evidence type="ECO:0000256" key="5">
    <source>
        <dbReference type="ARBA" id="ARBA00022801"/>
    </source>
</evidence>
<evidence type="ECO:0000256" key="6">
    <source>
        <dbReference type="ARBA" id="ARBA00022845"/>
    </source>
</evidence>
<dbReference type="GO" id="GO:0003746">
    <property type="term" value="F:translation elongation factor activity"/>
    <property type="evidence" value="ECO:0007669"/>
    <property type="project" value="UniProtKB-KW"/>
</dbReference>
<evidence type="ECO:0000256" key="13">
    <source>
        <dbReference type="SAM" id="MobiDB-lite"/>
    </source>
</evidence>
<accession>A0A9P0QV85</accession>
<dbReference type="GO" id="GO:0006417">
    <property type="term" value="P:regulation of translation"/>
    <property type="evidence" value="ECO:0007669"/>
    <property type="project" value="UniProtKB-KW"/>
</dbReference>
<evidence type="ECO:0000256" key="10">
    <source>
        <dbReference type="ARBA" id="ARBA00063537"/>
    </source>
</evidence>
<evidence type="ECO:0000256" key="7">
    <source>
        <dbReference type="ARBA" id="ARBA00022917"/>
    </source>
</evidence>
<comment type="subunit">
    <text evidence="10">Component of the Dom34-Hbs1 complex, also named Pelota-HBS1L complex, composed of dom34 and hbs1.</text>
</comment>
<dbReference type="PROSITE" id="PS51722">
    <property type="entry name" value="G_TR_2"/>
    <property type="match status" value="1"/>
</dbReference>
<keyword evidence="3" id="KW-0963">Cytoplasm</keyword>
<dbReference type="InterPro" id="IPR031157">
    <property type="entry name" value="G_TR_CS"/>
</dbReference>
<comment type="similarity">
    <text evidence="2">Belongs to the TRAFAC class translation factor GTPase superfamily. Classic translation factor GTPase family. EF-Tu/EF-1A subfamily.</text>
</comment>
<dbReference type="Pfam" id="PF00009">
    <property type="entry name" value="GTP_EFTU"/>
    <property type="match status" value="1"/>
</dbReference>
<evidence type="ECO:0000313" key="16">
    <source>
        <dbReference type="Proteomes" id="UP000837801"/>
    </source>
</evidence>
<keyword evidence="12" id="KW-0175">Coiled coil</keyword>
<evidence type="ECO:0000256" key="9">
    <source>
        <dbReference type="ARBA" id="ARBA00049117"/>
    </source>
</evidence>
<dbReference type="InterPro" id="IPR009001">
    <property type="entry name" value="Transl_elong_EF1A/Init_IF2_C"/>
</dbReference>
<dbReference type="InterPro" id="IPR009000">
    <property type="entry name" value="Transl_B-barrel_sf"/>
</dbReference>
<dbReference type="InterPro" id="IPR000795">
    <property type="entry name" value="T_Tr_GTP-bd_dom"/>
</dbReference>
<keyword evidence="7" id="KW-0648">Protein biosynthesis</keyword>
<dbReference type="InterPro" id="IPR027417">
    <property type="entry name" value="P-loop_NTPase"/>
</dbReference>
<dbReference type="GO" id="GO:0005525">
    <property type="term" value="F:GTP binding"/>
    <property type="evidence" value="ECO:0007669"/>
    <property type="project" value="UniProtKB-KW"/>
</dbReference>
<keyword evidence="15" id="KW-0251">Elongation factor</keyword>
<reference evidence="15" key="1">
    <citation type="submission" date="2022-03" db="EMBL/GenBank/DDBJ databases">
        <authorList>
            <person name="Legras J.-L."/>
            <person name="Devillers H."/>
            <person name="Grondin C."/>
        </authorList>
    </citation>
    <scope>NUCLEOTIDE SEQUENCE</scope>
    <source>
        <strain evidence="15">CLIB 1423</strain>
    </source>
</reference>
<keyword evidence="5" id="KW-0378">Hydrolase</keyword>
<evidence type="ECO:0000256" key="12">
    <source>
        <dbReference type="SAM" id="Coils"/>
    </source>
</evidence>
<dbReference type="SUPFAM" id="SSF50447">
    <property type="entry name" value="Translation proteins"/>
    <property type="match status" value="1"/>
</dbReference>
<dbReference type="InterPro" id="IPR050100">
    <property type="entry name" value="TRAFAC_GTPase_members"/>
</dbReference>
<dbReference type="FunFam" id="2.40.30.10:FF:000070">
    <property type="entry name" value="Translation elongation factor EF-1 subunit"/>
    <property type="match status" value="1"/>
</dbReference>
<evidence type="ECO:0000313" key="15">
    <source>
        <dbReference type="EMBL" id="CAH2355650.1"/>
    </source>
</evidence>
<dbReference type="Proteomes" id="UP000837801">
    <property type="component" value="Unassembled WGS sequence"/>
</dbReference>
<dbReference type="Gene3D" id="3.40.50.300">
    <property type="entry name" value="P-loop containing nucleotide triphosphate hydrolases"/>
    <property type="match status" value="1"/>
</dbReference>
<dbReference type="GO" id="GO:0003924">
    <property type="term" value="F:GTPase activity"/>
    <property type="evidence" value="ECO:0007669"/>
    <property type="project" value="InterPro"/>
</dbReference>
<evidence type="ECO:0000256" key="2">
    <source>
        <dbReference type="ARBA" id="ARBA00007249"/>
    </source>
</evidence>
<gene>
    <name evidence="15" type="ORF">CLIB1423_30S00672</name>
</gene>
<proteinExistence type="inferred from homology"/>
<dbReference type="OrthoDB" id="342024at2759"/>
<dbReference type="SUPFAM" id="SSF50465">
    <property type="entry name" value="EF-Tu/eEF-1alpha/eIF2-gamma C-terminal domain"/>
    <property type="match status" value="1"/>
</dbReference>
<dbReference type="PROSITE" id="PS00301">
    <property type="entry name" value="G_TR_1"/>
    <property type="match status" value="1"/>
</dbReference>
<dbReference type="AlphaFoldDB" id="A0A9P0QV85"/>
<dbReference type="InterPro" id="IPR015033">
    <property type="entry name" value="HBS1-like_N"/>
</dbReference>
<feature type="region of interest" description="Disordered" evidence="13">
    <location>
        <begin position="1"/>
        <end position="27"/>
    </location>
</feature>
<protein>
    <recommendedName>
        <fullName evidence="11">Elongation factor 1 alpha-like protein</fullName>
    </recommendedName>
</protein>
<dbReference type="GO" id="GO:1990533">
    <property type="term" value="C:Dom34-Hbs1 complex"/>
    <property type="evidence" value="ECO:0007669"/>
    <property type="project" value="UniProtKB-ARBA"/>
</dbReference>
<dbReference type="Pfam" id="PF08938">
    <property type="entry name" value="HBS1_N"/>
    <property type="match status" value="1"/>
</dbReference>
<sequence>MVGYAQEEDDYDIASDGEEFNEDTLDDDEYEQLYAQLPLLKKELESYNDDIQEIDMKEALYFNYYKINEAVEELKDKYPKKKKVNSKTAKKIQASFDEPSPDQKVLDAQSAAFEANMGGLSIEEAKNQQEKKEKEVKKDVVIKQTKPFKKIDLDSKLKSSDNYQKPSKSFVVIGHVDAGKSTLLGRILYDVGVVDAKQLNKLTREADKAGKGSFALAWIMDQTTEERSRGVTVDICATNFETAKAKYTAIDAPGHKDFVPQMISGVTQANYAVVVIDSINGEFESGFNMDGQTKEHTLLARYLGVERIIVAVNKMDKEKWSQDRFKEIQHQMSEFLTNPEDDVAFKPEQIEFIPLSGLTGNNLVKRDQSIKEFSWYTGPTLIEYLDSLDIPKGQQIKSGEEFSKEEFKLTINDVFESSNSDFVVTGKIISGVVQPGETVNILPSNEFAQVQSITTSVSDQQNVDFAIQGEIASLKFKSNQLKNTITSIATGDIISGLNSPIKSTDTLTCEVKLFQMSKPLLVGTPFVLFRNTFQSSARITKIIEIVSDGKKKKKKMHLVSRQVAIIEIQCERPLPVATYEQNEILGRVVLRREGLTIGAGKIVEV</sequence>
<dbReference type="SUPFAM" id="SSF52540">
    <property type="entry name" value="P-loop containing nucleoside triphosphate hydrolases"/>
    <property type="match status" value="1"/>
</dbReference>
<evidence type="ECO:0000256" key="8">
    <source>
        <dbReference type="ARBA" id="ARBA00023134"/>
    </source>
</evidence>
<keyword evidence="16" id="KW-1185">Reference proteome</keyword>
<dbReference type="EMBL" id="CAKXYY010000030">
    <property type="protein sequence ID" value="CAH2355650.1"/>
    <property type="molecule type" value="Genomic_DNA"/>
</dbReference>
<evidence type="ECO:0000256" key="3">
    <source>
        <dbReference type="ARBA" id="ARBA00022490"/>
    </source>
</evidence>
<dbReference type="PRINTS" id="PR00315">
    <property type="entry name" value="ELONGATNFCT"/>
</dbReference>
<comment type="caution">
    <text evidence="15">The sequence shown here is derived from an EMBL/GenBank/DDBJ whole genome shotgun (WGS) entry which is preliminary data.</text>
</comment>
<evidence type="ECO:0000256" key="1">
    <source>
        <dbReference type="ARBA" id="ARBA00004496"/>
    </source>
</evidence>
<dbReference type="CDD" id="cd01883">
    <property type="entry name" value="EF1_alpha"/>
    <property type="match status" value="1"/>
</dbReference>
<keyword evidence="8" id="KW-0342">GTP-binding</keyword>
<comment type="catalytic activity">
    <reaction evidence="9">
        <text>GTP + H2O = GDP + phosphate + H(+)</text>
        <dbReference type="Rhea" id="RHEA:19669"/>
        <dbReference type="ChEBI" id="CHEBI:15377"/>
        <dbReference type="ChEBI" id="CHEBI:15378"/>
        <dbReference type="ChEBI" id="CHEBI:37565"/>
        <dbReference type="ChEBI" id="CHEBI:43474"/>
        <dbReference type="ChEBI" id="CHEBI:58189"/>
    </reaction>
    <physiologicalReaction direction="left-to-right" evidence="9">
        <dbReference type="Rhea" id="RHEA:19670"/>
    </physiologicalReaction>
</comment>
<evidence type="ECO:0000256" key="4">
    <source>
        <dbReference type="ARBA" id="ARBA00022741"/>
    </source>
</evidence>
<keyword evidence="6" id="KW-0810">Translation regulation</keyword>
<evidence type="ECO:0000259" key="14">
    <source>
        <dbReference type="PROSITE" id="PS51722"/>
    </source>
</evidence>
<feature type="domain" description="Tr-type G" evidence="14">
    <location>
        <begin position="165"/>
        <end position="392"/>
    </location>
</feature>
<dbReference type="InterPro" id="IPR054696">
    <property type="entry name" value="GTP-eEF1A_C"/>
</dbReference>
<organism evidence="15 16">
    <name type="scientific">[Candida] railenensis</name>
    <dbReference type="NCBI Taxonomy" id="45579"/>
    <lineage>
        <taxon>Eukaryota</taxon>
        <taxon>Fungi</taxon>
        <taxon>Dikarya</taxon>
        <taxon>Ascomycota</taxon>
        <taxon>Saccharomycotina</taxon>
        <taxon>Pichiomycetes</taxon>
        <taxon>Debaryomycetaceae</taxon>
        <taxon>Kurtzmaniella</taxon>
    </lineage>
</organism>
<dbReference type="PANTHER" id="PTHR23115">
    <property type="entry name" value="TRANSLATION FACTOR"/>
    <property type="match status" value="1"/>
</dbReference>
<name>A0A9P0QV85_9ASCO</name>
<keyword evidence="4" id="KW-0547">Nucleotide-binding</keyword>